<gene>
    <name evidence="2" type="ORF">SAMN02745124_04196</name>
</gene>
<sequence>MNKKIWFEKELLRSSAFRSLSKWAMLVYLDFLRKRQMEPVKRARRSDEWVIKNNGEIVYPYSEAEKKEIGRREFRNAIDELIEKGFLDIAHQGSGGRSGDMTKYILDDRWKEHGTPAFRPARNPRRKDTRGGRGCSAFHAKQQKSPVTKSLPKKAVSSSKTDTPKEKSPTLSSDRSATPKERKKKITNHNDGENKAPSQLSLWSNECVTIL</sequence>
<feature type="region of interest" description="Disordered" evidence="1">
    <location>
        <begin position="114"/>
        <end position="199"/>
    </location>
</feature>
<proteinExistence type="predicted"/>
<name>A0A1M5YMC6_9BACT</name>
<keyword evidence="3" id="KW-1185">Reference proteome</keyword>
<evidence type="ECO:0000256" key="1">
    <source>
        <dbReference type="SAM" id="MobiDB-lite"/>
    </source>
</evidence>
<dbReference type="EMBL" id="FQXS01000043">
    <property type="protein sequence ID" value="SHI12964.1"/>
    <property type="molecule type" value="Genomic_DNA"/>
</dbReference>
<dbReference type="STRING" id="1121409.SAMN02745124_04196"/>
<evidence type="ECO:0000313" key="3">
    <source>
        <dbReference type="Proteomes" id="UP000184139"/>
    </source>
</evidence>
<accession>A0A1M5YMC6</accession>
<reference evidence="2 3" key="1">
    <citation type="submission" date="2016-11" db="EMBL/GenBank/DDBJ databases">
        <authorList>
            <person name="Jaros S."/>
            <person name="Januszkiewicz K."/>
            <person name="Wedrychowicz H."/>
        </authorList>
    </citation>
    <scope>NUCLEOTIDE SEQUENCE [LARGE SCALE GENOMIC DNA]</scope>
    <source>
        <strain evidence="2 3">DSM 9705</strain>
    </source>
</reference>
<dbReference type="AlphaFoldDB" id="A0A1M5YMC6"/>
<organism evidence="2 3">
    <name type="scientific">Desulfofustis glycolicus DSM 9705</name>
    <dbReference type="NCBI Taxonomy" id="1121409"/>
    <lineage>
        <taxon>Bacteria</taxon>
        <taxon>Pseudomonadati</taxon>
        <taxon>Thermodesulfobacteriota</taxon>
        <taxon>Desulfobulbia</taxon>
        <taxon>Desulfobulbales</taxon>
        <taxon>Desulfocapsaceae</taxon>
        <taxon>Desulfofustis</taxon>
    </lineage>
</organism>
<dbReference type="RefSeq" id="WP_143166114.1">
    <property type="nucleotide sequence ID" value="NZ_FQXS01000043.1"/>
</dbReference>
<dbReference type="OrthoDB" id="5517739at2"/>
<dbReference type="Proteomes" id="UP000184139">
    <property type="component" value="Unassembled WGS sequence"/>
</dbReference>
<evidence type="ECO:0000313" key="2">
    <source>
        <dbReference type="EMBL" id="SHI12964.1"/>
    </source>
</evidence>
<protein>
    <submittedName>
        <fullName evidence="2">Uncharacterized protein</fullName>
    </submittedName>
</protein>